<dbReference type="Proteomes" id="UP001177670">
    <property type="component" value="Unassembled WGS sequence"/>
</dbReference>
<accession>A0AA40FHV5</accession>
<feature type="non-terminal residue" evidence="1">
    <location>
        <position position="105"/>
    </location>
</feature>
<gene>
    <name evidence="1" type="ORF">K0M31_013469</name>
</gene>
<comment type="caution">
    <text evidence="1">The sequence shown here is derived from an EMBL/GenBank/DDBJ whole genome shotgun (WGS) entry which is preliminary data.</text>
</comment>
<evidence type="ECO:0000313" key="2">
    <source>
        <dbReference type="Proteomes" id="UP001177670"/>
    </source>
</evidence>
<keyword evidence="2" id="KW-1185">Reference proteome</keyword>
<dbReference type="EMBL" id="JAHYIQ010000037">
    <property type="protein sequence ID" value="KAK1119280.1"/>
    <property type="molecule type" value="Genomic_DNA"/>
</dbReference>
<organism evidence="1 2">
    <name type="scientific">Melipona bicolor</name>
    <dbReference type="NCBI Taxonomy" id="60889"/>
    <lineage>
        <taxon>Eukaryota</taxon>
        <taxon>Metazoa</taxon>
        <taxon>Ecdysozoa</taxon>
        <taxon>Arthropoda</taxon>
        <taxon>Hexapoda</taxon>
        <taxon>Insecta</taxon>
        <taxon>Pterygota</taxon>
        <taxon>Neoptera</taxon>
        <taxon>Endopterygota</taxon>
        <taxon>Hymenoptera</taxon>
        <taxon>Apocrita</taxon>
        <taxon>Aculeata</taxon>
        <taxon>Apoidea</taxon>
        <taxon>Anthophila</taxon>
        <taxon>Apidae</taxon>
        <taxon>Melipona</taxon>
    </lineage>
</organism>
<protein>
    <submittedName>
        <fullName evidence="1">Uncharacterized protein</fullName>
    </submittedName>
</protein>
<sequence>MSGDVEKKRAHGSFIVHPRTNFPTECKIFAADASLYSSSIAKCISPAPPESNAVQRARDFGTKGGGFRARDSLDFAAISSRLICCLSTSVGASSIVRPDDQLPVP</sequence>
<proteinExistence type="predicted"/>
<reference evidence="1" key="1">
    <citation type="submission" date="2021-10" db="EMBL/GenBank/DDBJ databases">
        <title>Melipona bicolor Genome sequencing and assembly.</title>
        <authorList>
            <person name="Araujo N.S."/>
            <person name="Arias M.C."/>
        </authorList>
    </citation>
    <scope>NUCLEOTIDE SEQUENCE</scope>
    <source>
        <strain evidence="1">USP_2M_L1-L4_2017</strain>
        <tissue evidence="1">Whole body</tissue>
    </source>
</reference>
<evidence type="ECO:0000313" key="1">
    <source>
        <dbReference type="EMBL" id="KAK1119280.1"/>
    </source>
</evidence>
<name>A0AA40FHV5_9HYME</name>
<dbReference type="AlphaFoldDB" id="A0AA40FHV5"/>